<keyword evidence="4" id="KW-1185">Reference proteome</keyword>
<dbReference type="EMBL" id="SNXK01000012">
    <property type="protein sequence ID" value="TDP29795.1"/>
    <property type="molecule type" value="Genomic_DNA"/>
</dbReference>
<evidence type="ECO:0000256" key="2">
    <source>
        <dbReference type="SAM" id="MobiDB-lite"/>
    </source>
</evidence>
<accession>A0A4R6P085</accession>
<dbReference type="Proteomes" id="UP000295087">
    <property type="component" value="Unassembled WGS sequence"/>
</dbReference>
<evidence type="ECO:0000313" key="3">
    <source>
        <dbReference type="EMBL" id="TDP29795.1"/>
    </source>
</evidence>
<organism evidence="3 4">
    <name type="scientific">Nocardia ignorata</name>
    <dbReference type="NCBI Taxonomy" id="145285"/>
    <lineage>
        <taxon>Bacteria</taxon>
        <taxon>Bacillati</taxon>
        <taxon>Actinomycetota</taxon>
        <taxon>Actinomycetes</taxon>
        <taxon>Mycobacteriales</taxon>
        <taxon>Nocardiaceae</taxon>
        <taxon>Nocardia</taxon>
    </lineage>
</organism>
<feature type="coiled-coil region" evidence="1">
    <location>
        <begin position="30"/>
        <end position="64"/>
    </location>
</feature>
<name>A0A4R6P085_NOCIG</name>
<sequence>MASDRDLVADARAMTDRLRADDIDPRDRVVSAARNLLTALADEIERLRNEVNKLDVSCAAHRREYHDLHVSCEQRVMERNDARAQLDKVREHIDQRPEYVTACREAAPSADHDYYRWQGGAEARRQLAQKLGWTVPYEPGEKTGPKPTTEEARDE</sequence>
<dbReference type="AlphaFoldDB" id="A0A4R6P085"/>
<comment type="caution">
    <text evidence="3">The sequence shown here is derived from an EMBL/GenBank/DDBJ whole genome shotgun (WGS) entry which is preliminary data.</text>
</comment>
<feature type="region of interest" description="Disordered" evidence="2">
    <location>
        <begin position="132"/>
        <end position="155"/>
    </location>
</feature>
<evidence type="ECO:0000256" key="1">
    <source>
        <dbReference type="SAM" id="Coils"/>
    </source>
</evidence>
<reference evidence="3 4" key="1">
    <citation type="submission" date="2019-03" db="EMBL/GenBank/DDBJ databases">
        <title>Genomic Encyclopedia of Type Strains, Phase IV (KMG-IV): sequencing the most valuable type-strain genomes for metagenomic binning, comparative biology and taxonomic classification.</title>
        <authorList>
            <person name="Goeker M."/>
        </authorList>
    </citation>
    <scope>NUCLEOTIDE SEQUENCE [LARGE SCALE GENOMIC DNA]</scope>
    <source>
        <strain evidence="3 4">DSM 44496</strain>
    </source>
</reference>
<feature type="compositionally biased region" description="Basic and acidic residues" evidence="2">
    <location>
        <begin position="139"/>
        <end position="155"/>
    </location>
</feature>
<evidence type="ECO:0000313" key="4">
    <source>
        <dbReference type="Proteomes" id="UP000295087"/>
    </source>
</evidence>
<proteinExistence type="predicted"/>
<keyword evidence="1" id="KW-0175">Coiled coil</keyword>
<protein>
    <submittedName>
        <fullName evidence="3">Uncharacterized protein</fullName>
    </submittedName>
</protein>
<gene>
    <name evidence="3" type="ORF">DFR75_11263</name>
</gene>
<dbReference type="Gene3D" id="1.20.5.4090">
    <property type="match status" value="1"/>
</dbReference>
<dbReference type="RefSeq" id="WP_067496498.1">
    <property type="nucleotide sequence ID" value="NZ_SNXK01000012.1"/>
</dbReference>